<feature type="transmembrane region" description="Helical" evidence="6">
    <location>
        <begin position="270"/>
        <end position="292"/>
    </location>
</feature>
<evidence type="ECO:0000256" key="2">
    <source>
        <dbReference type="ARBA" id="ARBA00008574"/>
    </source>
</evidence>
<dbReference type="Pfam" id="PF01529">
    <property type="entry name" value="DHHC"/>
    <property type="match status" value="1"/>
</dbReference>
<comment type="caution">
    <text evidence="9">The sequence shown here is derived from an EMBL/GenBank/DDBJ whole genome shotgun (WGS) entry which is preliminary data.</text>
</comment>
<keyword evidence="3 6" id="KW-0812">Transmembrane</keyword>
<reference evidence="9 10" key="1">
    <citation type="journal article" date="2021" name="Hortic Res">
        <title>The domestication of Cucurbita argyrosperma as revealed by the genome of its wild relative.</title>
        <authorList>
            <person name="Barrera-Redondo J."/>
            <person name="Sanchez-de la Vega G."/>
            <person name="Aguirre-Liguori J.A."/>
            <person name="Castellanos-Morales G."/>
            <person name="Gutierrez-Guerrero Y.T."/>
            <person name="Aguirre-Dugua X."/>
            <person name="Aguirre-Planter E."/>
            <person name="Tenaillon M.I."/>
            <person name="Lira-Saade R."/>
            <person name="Eguiarte L.E."/>
        </authorList>
    </citation>
    <scope>NUCLEOTIDE SEQUENCE [LARGE SCALE GENOMIC DNA]</scope>
    <source>
        <strain evidence="9">JBR-2021</strain>
    </source>
</reference>
<feature type="compositionally biased region" description="Polar residues" evidence="7">
    <location>
        <begin position="629"/>
        <end position="638"/>
    </location>
</feature>
<feature type="transmembrane region" description="Helical" evidence="6">
    <location>
        <begin position="435"/>
        <end position="458"/>
    </location>
</feature>
<evidence type="ECO:0000313" key="10">
    <source>
        <dbReference type="Proteomes" id="UP000685013"/>
    </source>
</evidence>
<proteinExistence type="inferred from homology"/>
<feature type="transmembrane region" description="Helical" evidence="6">
    <location>
        <begin position="392"/>
        <end position="415"/>
    </location>
</feature>
<feature type="transmembrane region" description="Helical" evidence="6">
    <location>
        <begin position="7"/>
        <end position="31"/>
    </location>
</feature>
<evidence type="ECO:0000256" key="3">
    <source>
        <dbReference type="ARBA" id="ARBA00022692"/>
    </source>
</evidence>
<evidence type="ECO:0000313" key="9">
    <source>
        <dbReference type="EMBL" id="KAG6596186.1"/>
    </source>
</evidence>
<evidence type="ECO:0000256" key="6">
    <source>
        <dbReference type="RuleBase" id="RU079119"/>
    </source>
</evidence>
<feature type="region of interest" description="Disordered" evidence="7">
    <location>
        <begin position="584"/>
        <end position="638"/>
    </location>
</feature>
<evidence type="ECO:0000256" key="4">
    <source>
        <dbReference type="ARBA" id="ARBA00022989"/>
    </source>
</evidence>
<keyword evidence="10" id="KW-1185">Reference proteome</keyword>
<evidence type="ECO:0000256" key="7">
    <source>
        <dbReference type="SAM" id="MobiDB-lite"/>
    </source>
</evidence>
<dbReference type="InterPro" id="IPR044226">
    <property type="entry name" value="SIP2-1-like"/>
</dbReference>
<comment type="subcellular location">
    <subcellularLocation>
        <location evidence="1">Endomembrane system</location>
        <topology evidence="1">Multi-pass membrane protein</topology>
    </subcellularLocation>
</comment>
<dbReference type="PROSITE" id="PS50216">
    <property type="entry name" value="DHHC"/>
    <property type="match status" value="1"/>
</dbReference>
<comment type="domain">
    <text evidence="6">The DHHC domain is required for palmitoyltransferase activity.</text>
</comment>
<comment type="similarity">
    <text evidence="2 6">Belongs to the DHHC palmitoyltransferase family.</text>
</comment>
<evidence type="ECO:0000256" key="1">
    <source>
        <dbReference type="ARBA" id="ARBA00004127"/>
    </source>
</evidence>
<accession>A0AAV6NEJ8</accession>
<evidence type="ECO:0000259" key="8">
    <source>
        <dbReference type="Pfam" id="PF01529"/>
    </source>
</evidence>
<dbReference type="Proteomes" id="UP000685013">
    <property type="component" value="Chromosome 6"/>
</dbReference>
<keyword evidence="6" id="KW-0012">Acyltransferase</keyword>
<comment type="catalytic activity">
    <reaction evidence="6">
        <text>L-cysteinyl-[protein] + hexadecanoyl-CoA = S-hexadecanoyl-L-cysteinyl-[protein] + CoA</text>
        <dbReference type="Rhea" id="RHEA:36683"/>
        <dbReference type="Rhea" id="RHEA-COMP:10131"/>
        <dbReference type="Rhea" id="RHEA-COMP:11032"/>
        <dbReference type="ChEBI" id="CHEBI:29950"/>
        <dbReference type="ChEBI" id="CHEBI:57287"/>
        <dbReference type="ChEBI" id="CHEBI:57379"/>
        <dbReference type="ChEBI" id="CHEBI:74151"/>
        <dbReference type="EC" id="2.3.1.225"/>
    </reaction>
</comment>
<gene>
    <name evidence="9" type="primary">PAT04</name>
    <name evidence="9" type="ORF">SDJN03_09366</name>
</gene>
<feature type="domain" description="Palmitoyltransferase DHHC" evidence="8">
    <location>
        <begin position="347"/>
        <end position="468"/>
    </location>
</feature>
<feature type="transmembrane region" description="Helical" evidence="6">
    <location>
        <begin position="133"/>
        <end position="155"/>
    </location>
</feature>
<dbReference type="PANTHER" id="PTHR47720">
    <property type="entry name" value="AQUAPORIN SIP2-1-RELATED"/>
    <property type="match status" value="1"/>
</dbReference>
<protein>
    <recommendedName>
        <fullName evidence="6">S-acyltransferase</fullName>
        <ecNumber evidence="6">2.3.1.225</ecNumber>
    </recommendedName>
    <alternativeName>
        <fullName evidence="6">Palmitoyltransferase</fullName>
    </alternativeName>
</protein>
<evidence type="ECO:0000256" key="5">
    <source>
        <dbReference type="ARBA" id="ARBA00023136"/>
    </source>
</evidence>
<dbReference type="PANTHER" id="PTHR47720:SF1">
    <property type="entry name" value="AQUAPORIN SIP2-1-RELATED"/>
    <property type="match status" value="1"/>
</dbReference>
<dbReference type="AlphaFoldDB" id="A0AAV6NEJ8"/>
<name>A0AAV6NEJ8_9ROSI</name>
<dbReference type="GO" id="GO:0012505">
    <property type="term" value="C:endomembrane system"/>
    <property type="evidence" value="ECO:0007669"/>
    <property type="project" value="UniProtKB-SubCell"/>
</dbReference>
<dbReference type="GO" id="GO:0015267">
    <property type="term" value="F:channel activity"/>
    <property type="evidence" value="ECO:0007669"/>
    <property type="project" value="InterPro"/>
</dbReference>
<keyword evidence="4 6" id="KW-1133">Transmembrane helix</keyword>
<dbReference type="EMBL" id="JAGKQH010000006">
    <property type="protein sequence ID" value="KAG6596186.1"/>
    <property type="molecule type" value="Genomic_DNA"/>
</dbReference>
<feature type="non-terminal residue" evidence="9">
    <location>
        <position position="1"/>
    </location>
</feature>
<feature type="transmembrane region" description="Helical" evidence="6">
    <location>
        <begin position="238"/>
        <end position="258"/>
    </location>
</feature>
<dbReference type="InterPro" id="IPR001594">
    <property type="entry name" value="Palmitoyltrfase_DHHC"/>
</dbReference>
<dbReference type="EC" id="2.3.1.225" evidence="6"/>
<organism evidence="9 10">
    <name type="scientific">Cucurbita argyrosperma subsp. sororia</name>
    <dbReference type="NCBI Taxonomy" id="37648"/>
    <lineage>
        <taxon>Eukaryota</taxon>
        <taxon>Viridiplantae</taxon>
        <taxon>Streptophyta</taxon>
        <taxon>Embryophyta</taxon>
        <taxon>Tracheophyta</taxon>
        <taxon>Spermatophyta</taxon>
        <taxon>Magnoliopsida</taxon>
        <taxon>eudicotyledons</taxon>
        <taxon>Gunneridae</taxon>
        <taxon>Pentapetalae</taxon>
        <taxon>rosids</taxon>
        <taxon>fabids</taxon>
        <taxon>Cucurbitales</taxon>
        <taxon>Cucurbitaceae</taxon>
        <taxon>Cucurbiteae</taxon>
        <taxon>Cucurbita</taxon>
    </lineage>
</organism>
<dbReference type="GO" id="GO:0019706">
    <property type="term" value="F:protein-cysteine S-palmitoyltransferase activity"/>
    <property type="evidence" value="ECO:0007669"/>
    <property type="project" value="UniProtKB-EC"/>
</dbReference>
<keyword evidence="5 6" id="KW-0472">Membrane</keyword>
<sequence length="638" mass="71299">MTCGARLLVLDFVLAFMWVWSGTLIKIFVFGTLGFGNDPVGEIVKASFSILNMFVFAFLSKIWNGASYNPLNILSDAFSGDSSSFLFVAGARIPAQVLGAISGVRLIIQTIPEAGRGPHLNVGIHHGALTEGLLTYGIVLISLGLSTTLPGNFFMKTWISSCSKLTLQILGSDLTGGCMNPASVKILVYYGFSELGGSFTGLGMATPNNLLRLYQVWRGSNRFFCGGRLIFGPDVSSLILSICLIAGPAVAFCVKIYLKIHDVEPPGNARWYPVLFGGLALTFLDLIFLFVTSSRDPGILPRNSRPLESDELDDMNTPSMEWINGRTPHLKIPRIKDVTINGHTVKVKYCDTCLFYRPPRASHCSICNNCVQRFDHHCPWVGQCIGIRNYRFFFMFITTSTILCLYVLSFSLSILIHHQEAFFKAVSKDILSDILVVYCFIAFWFVGGLSVFHSYLVLTNQTTYENFRYRYDKKENPYNKGTMKNVGEVFFSKIPPSSHKFRSIVEEDDMMMGVTPYLEEGIFSSKEKLDMERGTKYLEDETFPTPDILRRFEYVDDLEDDLKMMVEGERPHVDPLFRLDREAEELEEGGSDGIPDPQLELSMEDSDEVAVESSIPGGVNTDETKDANDSPQVEASKF</sequence>
<keyword evidence="6" id="KW-0808">Transferase</keyword>